<dbReference type="Pfam" id="PF13400">
    <property type="entry name" value="Tad"/>
    <property type="match status" value="1"/>
</dbReference>
<dbReference type="RefSeq" id="WP_179809944.1">
    <property type="nucleotide sequence ID" value="NZ_JACCHL010000001.1"/>
</dbReference>
<evidence type="ECO:0000259" key="1">
    <source>
        <dbReference type="Pfam" id="PF13400"/>
    </source>
</evidence>
<sequence>MRSDSGSATVWWTALGALLWFATLAALATATARLDRDRATAAADLAALAAAARAVHGTEQACARARDTAEANGASLRSCVLTGSTVEVVVSVPSSLIDRSVTARARAGPAEHESALQTWPFTATARARAGPAALSHEEVE</sequence>
<proteinExistence type="predicted"/>
<comment type="caution">
    <text evidence="2">The sequence shown here is derived from an EMBL/GenBank/DDBJ whole genome shotgun (WGS) entry which is preliminary data.</text>
</comment>
<protein>
    <submittedName>
        <fullName evidence="2">Secretion/DNA translocation related TadE-like protein</fullName>
    </submittedName>
</protein>
<dbReference type="InterPro" id="IPR021202">
    <property type="entry name" value="Rv3654c-like"/>
</dbReference>
<dbReference type="EMBL" id="JACCHL010000001">
    <property type="protein sequence ID" value="NYH52567.1"/>
    <property type="molecule type" value="Genomic_DNA"/>
</dbReference>
<name>A0A7Y9XB80_9ACTN</name>
<feature type="domain" description="Putative Flp pilus-assembly TadG-like N-terminal" evidence="1">
    <location>
        <begin position="6"/>
        <end position="52"/>
    </location>
</feature>
<dbReference type="InterPro" id="IPR028087">
    <property type="entry name" value="Tad_N"/>
</dbReference>
<evidence type="ECO:0000313" key="3">
    <source>
        <dbReference type="Proteomes" id="UP000584931"/>
    </source>
</evidence>
<reference evidence="2 3" key="1">
    <citation type="submission" date="2020-07" db="EMBL/GenBank/DDBJ databases">
        <title>Sequencing the genomes of 1000 actinobacteria strains.</title>
        <authorList>
            <person name="Klenk H.-P."/>
        </authorList>
    </citation>
    <scope>NUCLEOTIDE SEQUENCE [LARGE SCALE GENOMIC DNA]</scope>
    <source>
        <strain evidence="2 3">DSM 45278</strain>
    </source>
</reference>
<gene>
    <name evidence="2" type="ORF">HNR06_002156</name>
</gene>
<dbReference type="NCBIfam" id="TIGR03816">
    <property type="entry name" value="tadE_like_DECH"/>
    <property type="match status" value="1"/>
</dbReference>
<accession>A0A7Y9XB80</accession>
<dbReference type="AlphaFoldDB" id="A0A7Y9XB80"/>
<evidence type="ECO:0000313" key="2">
    <source>
        <dbReference type="EMBL" id="NYH52567.1"/>
    </source>
</evidence>
<organism evidence="2 3">
    <name type="scientific">Nocardiopsis sinuspersici</name>
    <dbReference type="NCBI Taxonomy" id="501010"/>
    <lineage>
        <taxon>Bacteria</taxon>
        <taxon>Bacillati</taxon>
        <taxon>Actinomycetota</taxon>
        <taxon>Actinomycetes</taxon>
        <taxon>Streptosporangiales</taxon>
        <taxon>Nocardiopsidaceae</taxon>
        <taxon>Nocardiopsis</taxon>
    </lineage>
</organism>
<dbReference type="Proteomes" id="UP000584931">
    <property type="component" value="Unassembled WGS sequence"/>
</dbReference>